<accession>A0A084U2Y1</accession>
<dbReference type="EMBL" id="AWQU01000086">
    <property type="protein sequence ID" value="KFB07317.1"/>
    <property type="molecule type" value="Genomic_DNA"/>
</dbReference>
<dbReference type="RefSeq" id="WP_004024850.1">
    <property type="nucleotide sequence ID" value="NZ_AWQU01000086.1"/>
</dbReference>
<dbReference type="AlphaFoldDB" id="A0A084U2Y1"/>
<name>A0A084U2Y1_MALIO</name>
<organism evidence="1 2">
    <name type="scientific">Malacoplasma iowae DK-CPA</name>
    <dbReference type="NCBI Taxonomy" id="1394179"/>
    <lineage>
        <taxon>Bacteria</taxon>
        <taxon>Bacillati</taxon>
        <taxon>Mycoplasmatota</taxon>
        <taxon>Mycoplasmoidales</taxon>
        <taxon>Mycoplasmoidaceae</taxon>
        <taxon>Malacoplasma</taxon>
    </lineage>
</organism>
<keyword evidence="2" id="KW-1185">Reference proteome</keyword>
<sequence length="104" mass="12787">MKVYVTKISKKNEVEIEKFKYKGNQLIVSMAFWYQLLEPRYVINKQGFKSLWFRYTNSLKEICNKKEEFDPSALIEYLTPWNVYYLECFLEKIWINFKFIITLM</sequence>
<proteinExistence type="predicted"/>
<evidence type="ECO:0000313" key="2">
    <source>
        <dbReference type="Proteomes" id="UP000028523"/>
    </source>
</evidence>
<dbReference type="GeneID" id="96866928"/>
<comment type="caution">
    <text evidence="1">The sequence shown here is derived from an EMBL/GenBank/DDBJ whole genome shotgun (WGS) entry which is preliminary data.</text>
</comment>
<evidence type="ECO:0000313" key="1">
    <source>
        <dbReference type="EMBL" id="KFB07317.1"/>
    </source>
</evidence>
<gene>
    <name evidence="1" type="ORF">P271_148</name>
</gene>
<dbReference type="Proteomes" id="UP000028523">
    <property type="component" value="Unassembled WGS sequence"/>
</dbReference>
<protein>
    <submittedName>
        <fullName evidence="1">Uncharacterized protein</fullName>
    </submittedName>
</protein>
<reference evidence="1 2" key="1">
    <citation type="journal article" date="2014" name="PLoS ONE">
        <title>Reduction of Hydrogen Peroxide Accumulation and Toxicity by a Catalase from Mycoplasma iowae.</title>
        <authorList>
            <person name="Pritchard R.E."/>
            <person name="Prassinos A.J."/>
            <person name="Osborne J.D."/>
            <person name="Raviv Z."/>
            <person name="Balish M.F."/>
        </authorList>
    </citation>
    <scope>NUCLEOTIDE SEQUENCE [LARGE SCALE GENOMIC DNA]</scope>
    <source>
        <strain evidence="1 2">DK-CPA</strain>
    </source>
</reference>